<dbReference type="EMBL" id="SMKE01000508">
    <property type="protein sequence ID" value="TDB91890.1"/>
    <property type="molecule type" value="Genomic_DNA"/>
</dbReference>
<feature type="transmembrane region" description="Helical" evidence="8">
    <location>
        <begin position="93"/>
        <end position="118"/>
    </location>
</feature>
<evidence type="ECO:0000313" key="9">
    <source>
        <dbReference type="EMBL" id="TDB91890.1"/>
    </source>
</evidence>
<evidence type="ECO:0000256" key="3">
    <source>
        <dbReference type="ARBA" id="ARBA00022475"/>
    </source>
</evidence>
<keyword evidence="4 8" id="KW-0812">Transmembrane</keyword>
<dbReference type="InterPro" id="IPR011701">
    <property type="entry name" value="MFS"/>
</dbReference>
<dbReference type="Proteomes" id="UP000295626">
    <property type="component" value="Unassembled WGS sequence"/>
</dbReference>
<feature type="transmembrane region" description="Helical" evidence="8">
    <location>
        <begin position="211"/>
        <end position="231"/>
    </location>
</feature>
<feature type="transmembrane region" description="Helical" evidence="8">
    <location>
        <begin position="281"/>
        <end position="304"/>
    </location>
</feature>
<keyword evidence="5 8" id="KW-1133">Transmembrane helix</keyword>
<protein>
    <submittedName>
        <fullName evidence="9">MFS transporter</fullName>
    </submittedName>
</protein>
<dbReference type="Gene3D" id="1.20.1250.20">
    <property type="entry name" value="MFS general substrate transporter like domains"/>
    <property type="match status" value="1"/>
</dbReference>
<evidence type="ECO:0000256" key="5">
    <source>
        <dbReference type="ARBA" id="ARBA00022989"/>
    </source>
</evidence>
<dbReference type="CDD" id="cd06173">
    <property type="entry name" value="MFS_MefA_like"/>
    <property type="match status" value="1"/>
</dbReference>
<feature type="transmembrane region" description="Helical" evidence="8">
    <location>
        <begin position="369"/>
        <end position="388"/>
    </location>
</feature>
<comment type="caution">
    <text evidence="9">The sequence shown here is derived from an EMBL/GenBank/DDBJ whole genome shotgun (WGS) entry which is preliminary data.</text>
</comment>
<feature type="compositionally biased region" description="Gly residues" evidence="7">
    <location>
        <begin position="1"/>
        <end position="11"/>
    </location>
</feature>
<evidence type="ECO:0000256" key="1">
    <source>
        <dbReference type="ARBA" id="ARBA00004429"/>
    </source>
</evidence>
<evidence type="ECO:0000256" key="6">
    <source>
        <dbReference type="ARBA" id="ARBA00023136"/>
    </source>
</evidence>
<feature type="transmembrane region" description="Helical" evidence="8">
    <location>
        <begin position="408"/>
        <end position="427"/>
    </location>
</feature>
<feature type="transmembrane region" description="Helical" evidence="8">
    <location>
        <begin position="237"/>
        <end position="260"/>
    </location>
</feature>
<evidence type="ECO:0000256" key="8">
    <source>
        <dbReference type="SAM" id="Phobius"/>
    </source>
</evidence>
<accession>A0ABY2DF31</accession>
<dbReference type="PANTHER" id="PTHR23513:SF9">
    <property type="entry name" value="ENTEROBACTIN EXPORTER ENTS"/>
    <property type="match status" value="1"/>
</dbReference>
<organism evidence="9 10">
    <name type="scientific">Micromonospora fluostatini</name>
    <dbReference type="NCBI Taxonomy" id="1629071"/>
    <lineage>
        <taxon>Bacteria</taxon>
        <taxon>Bacillati</taxon>
        <taxon>Actinomycetota</taxon>
        <taxon>Actinomycetes</taxon>
        <taxon>Micromonosporales</taxon>
        <taxon>Micromonosporaceae</taxon>
        <taxon>Micromonospora</taxon>
    </lineage>
</organism>
<sequence length="460" mass="47419">MVGGDHPGRGGPAARPRPHRGLPGTGGGVPDVRPQLRGEPADAPTGPDRRDHRQTLGRPAVTGRLSLLRARPDFARYWWGQALSQFGSRTGDVTLPLMVLTLTGSLWAAGLVSTVRLVTLNAARLPAGVLADRWDRRTVMVAVDVAKAAIWTAPAVLLLLGQAQLWMLVAVGVLDGLVSAIYNPAAGAALRRLVDDHELTPAVALNEARSYAAGMAGPIVGGALWAVAPWLPFLLDGVTFLACAWLTVRITTPLGGGAAATADGMLAGIRSGLRFVVRHRFLRTMTLWAALLNFATAGAFFGIVPLLESAGTSGTVIGAATAAVSAGALLGALAAPRLAGDRPYPVLLAAGVVAVLLTTAVAVRPDVTVTVACLALLSAVGPVLVVLLTARMYRIVPDEVMGRTQSAMLLVGSLLYPFGSVVVGAVWQAAGPSAAYALITCCLLGCAGLSLARPIRAELA</sequence>
<dbReference type="InterPro" id="IPR036259">
    <property type="entry name" value="MFS_trans_sf"/>
</dbReference>
<reference evidence="9 10" key="1">
    <citation type="submission" date="2019-02" db="EMBL/GenBank/DDBJ databases">
        <title>Draft genome sequences of novel Actinobacteria.</title>
        <authorList>
            <person name="Sahin N."/>
            <person name="Ay H."/>
            <person name="Saygin H."/>
        </authorList>
    </citation>
    <scope>NUCLEOTIDE SEQUENCE [LARGE SCALE GENOMIC DNA]</scope>
    <source>
        <strain evidence="9 10">JCM 30529</strain>
    </source>
</reference>
<dbReference type="Pfam" id="PF07690">
    <property type="entry name" value="MFS_1"/>
    <property type="match status" value="1"/>
</dbReference>
<feature type="region of interest" description="Disordered" evidence="7">
    <location>
        <begin position="1"/>
        <end position="58"/>
    </location>
</feature>
<keyword evidence="2" id="KW-0813">Transport</keyword>
<evidence type="ECO:0000256" key="2">
    <source>
        <dbReference type="ARBA" id="ARBA00022448"/>
    </source>
</evidence>
<evidence type="ECO:0000256" key="4">
    <source>
        <dbReference type="ARBA" id="ARBA00022692"/>
    </source>
</evidence>
<feature type="transmembrane region" description="Helical" evidence="8">
    <location>
        <begin position="316"/>
        <end position="334"/>
    </location>
</feature>
<feature type="transmembrane region" description="Helical" evidence="8">
    <location>
        <begin position="433"/>
        <end position="452"/>
    </location>
</feature>
<keyword evidence="10" id="KW-1185">Reference proteome</keyword>
<feature type="transmembrane region" description="Helical" evidence="8">
    <location>
        <begin position="346"/>
        <end position="363"/>
    </location>
</feature>
<gene>
    <name evidence="9" type="ORF">E1091_13505</name>
</gene>
<name>A0ABY2DF31_9ACTN</name>
<dbReference type="SUPFAM" id="SSF103473">
    <property type="entry name" value="MFS general substrate transporter"/>
    <property type="match status" value="1"/>
</dbReference>
<feature type="transmembrane region" description="Helical" evidence="8">
    <location>
        <begin position="166"/>
        <end position="190"/>
    </location>
</feature>
<evidence type="ECO:0000256" key="7">
    <source>
        <dbReference type="SAM" id="MobiDB-lite"/>
    </source>
</evidence>
<comment type="subcellular location">
    <subcellularLocation>
        <location evidence="1">Cell inner membrane</location>
        <topology evidence="1">Multi-pass membrane protein</topology>
    </subcellularLocation>
</comment>
<evidence type="ECO:0000313" key="10">
    <source>
        <dbReference type="Proteomes" id="UP000295626"/>
    </source>
</evidence>
<dbReference type="PANTHER" id="PTHR23513">
    <property type="entry name" value="INTEGRAL MEMBRANE EFFLUX PROTEIN-RELATED"/>
    <property type="match status" value="1"/>
</dbReference>
<keyword evidence="3" id="KW-1003">Cell membrane</keyword>
<feature type="transmembrane region" description="Helical" evidence="8">
    <location>
        <begin position="139"/>
        <end position="160"/>
    </location>
</feature>
<keyword evidence="6 8" id="KW-0472">Membrane</keyword>
<proteinExistence type="predicted"/>
<feature type="non-terminal residue" evidence="9">
    <location>
        <position position="460"/>
    </location>
</feature>